<evidence type="ECO:0000259" key="1">
    <source>
        <dbReference type="Pfam" id="PF00144"/>
    </source>
</evidence>
<dbReference type="Proteomes" id="UP000295390">
    <property type="component" value="Unassembled WGS sequence"/>
</dbReference>
<name>A0A4R6TD54_9FLAO</name>
<feature type="domain" description="Beta-lactamase-related" evidence="1">
    <location>
        <begin position="47"/>
        <end position="367"/>
    </location>
</feature>
<dbReference type="Pfam" id="PF00144">
    <property type="entry name" value="Beta-lactamase"/>
    <property type="match status" value="1"/>
</dbReference>
<dbReference type="EMBL" id="SNYH01000006">
    <property type="protein sequence ID" value="TDQ22891.1"/>
    <property type="molecule type" value="Genomic_DNA"/>
</dbReference>
<dbReference type="InterPro" id="IPR050491">
    <property type="entry name" value="AmpC-like"/>
</dbReference>
<evidence type="ECO:0000313" key="3">
    <source>
        <dbReference type="Proteomes" id="UP000295390"/>
    </source>
</evidence>
<comment type="caution">
    <text evidence="2">The sequence shown here is derived from an EMBL/GenBank/DDBJ whole genome shotgun (WGS) entry which is preliminary data.</text>
</comment>
<dbReference type="AlphaFoldDB" id="A0A4R6TD54"/>
<dbReference type="PROSITE" id="PS51257">
    <property type="entry name" value="PROKAR_LIPOPROTEIN"/>
    <property type="match status" value="1"/>
</dbReference>
<keyword evidence="3" id="KW-1185">Reference proteome</keyword>
<dbReference type="InterPro" id="IPR001466">
    <property type="entry name" value="Beta-lactam-related"/>
</dbReference>
<dbReference type="Gene3D" id="3.40.710.10">
    <property type="entry name" value="DD-peptidase/beta-lactamase superfamily"/>
    <property type="match status" value="1"/>
</dbReference>
<dbReference type="InterPro" id="IPR012338">
    <property type="entry name" value="Beta-lactam/transpept-like"/>
</dbReference>
<dbReference type="PANTHER" id="PTHR46825:SF8">
    <property type="entry name" value="BETA-LACTAMASE-RELATED"/>
    <property type="match status" value="1"/>
</dbReference>
<organism evidence="2 3">
    <name type="scientific">Tenacibaculum caenipelagi</name>
    <dbReference type="NCBI Taxonomy" id="1325435"/>
    <lineage>
        <taxon>Bacteria</taxon>
        <taxon>Pseudomonadati</taxon>
        <taxon>Bacteroidota</taxon>
        <taxon>Flavobacteriia</taxon>
        <taxon>Flavobacteriales</taxon>
        <taxon>Flavobacteriaceae</taxon>
        <taxon>Tenacibaculum</taxon>
    </lineage>
</organism>
<reference evidence="2 3" key="1">
    <citation type="submission" date="2019-03" db="EMBL/GenBank/DDBJ databases">
        <title>Genomic Encyclopedia of Type Strains, Phase III (KMG-III): the genomes of soil and plant-associated and newly described type strains.</title>
        <authorList>
            <person name="Whitman W."/>
        </authorList>
    </citation>
    <scope>NUCLEOTIDE SEQUENCE [LARGE SCALE GENOMIC DNA]</scope>
    <source>
        <strain evidence="2 3">CECT 8283</strain>
    </source>
</reference>
<dbReference type="RefSeq" id="WP_133537897.1">
    <property type="nucleotide sequence ID" value="NZ_SNYH01000006.1"/>
</dbReference>
<accession>A0A4R6TD54</accession>
<dbReference type="PANTHER" id="PTHR46825">
    <property type="entry name" value="D-ALANYL-D-ALANINE-CARBOXYPEPTIDASE/ENDOPEPTIDASE AMPH"/>
    <property type="match status" value="1"/>
</dbReference>
<dbReference type="OrthoDB" id="9793489at2"/>
<protein>
    <submittedName>
        <fullName evidence="2">CubicO group peptidase (Beta-lactamase class C family)</fullName>
    </submittedName>
</protein>
<evidence type="ECO:0000313" key="2">
    <source>
        <dbReference type="EMBL" id="TDQ22891.1"/>
    </source>
</evidence>
<gene>
    <name evidence="2" type="ORF">DFQ07_2913</name>
</gene>
<proteinExistence type="predicted"/>
<sequence>MTLNFKTVVFTLIICSIIISCKTKKHQQVDDIAILISKELDTLISKPEINGASLGVYYKGKIYEFHKGELDKGMNTYPTKNTIYEIASLTKTFSGILLAQAITEGRVSLDDDIRNYLKGNFPNLEYQGHPITFRNLVTHRSGLPIIFPNKPEIFTSSNKEKLPFLITDLQKDFTKKDFFNELHMVKIDTVPGTKFGYSNPGANLLGYCLENIYKMSFEELLTKKILTPLKMNNTKITLTEEEKTLLAQGYNGKNQKMPFEPEMPMKAAGGILSTTGDMIKYMRFHLNQNNEVIKISHKKLLGLWEDFDNGLFWQIFINKNKPDIIFQNGGAFGTSSWLTLIPNKQIGVFIITNKKDDKTHNHLKNTLDKIIDKLK</sequence>
<dbReference type="SUPFAM" id="SSF56601">
    <property type="entry name" value="beta-lactamase/transpeptidase-like"/>
    <property type="match status" value="1"/>
</dbReference>